<feature type="transmembrane region" description="Helical" evidence="1">
    <location>
        <begin position="159"/>
        <end position="183"/>
    </location>
</feature>
<reference evidence="3" key="1">
    <citation type="journal article" date="2021" name="Elife">
        <title>Highly contiguous assemblies of 101 drosophilid genomes.</title>
        <authorList>
            <person name="Kim B.Y."/>
            <person name="Wang J.R."/>
            <person name="Miller D.E."/>
            <person name="Barmina O."/>
            <person name="Delaney E."/>
            <person name="Thompson A."/>
            <person name="Comeault A.A."/>
            <person name="Peede D."/>
            <person name="D'Agostino E.R."/>
            <person name="Pelaez J."/>
            <person name="Aguilar J.M."/>
            <person name="Haji D."/>
            <person name="Matsunaga T."/>
            <person name="Armstrong E.E."/>
            <person name="Zych M."/>
            <person name="Ogawa Y."/>
            <person name="Stamenkovic-Radak M."/>
            <person name="Jelic M."/>
            <person name="Veselinovic M.S."/>
            <person name="Tanaskovic M."/>
            <person name="Eric P."/>
            <person name="Gao J.J."/>
            <person name="Katoh T.K."/>
            <person name="Toda M.J."/>
            <person name="Watabe H."/>
            <person name="Watada M."/>
            <person name="Davis J.S."/>
            <person name="Moyle L.C."/>
            <person name="Manoli G."/>
            <person name="Bertolini E."/>
            <person name="Kostal V."/>
            <person name="Hawley R.S."/>
            <person name="Takahashi A."/>
            <person name="Jones C.D."/>
            <person name="Price D.K."/>
            <person name="Whiteman N."/>
            <person name="Kopp A."/>
            <person name="Matute D.R."/>
            <person name="Petrov D.A."/>
        </authorList>
    </citation>
    <scope>NUCLEOTIDE SEQUENCE [LARGE SCALE GENOMIC DNA]</scope>
</reference>
<proteinExistence type="predicted"/>
<keyword evidence="1" id="KW-0472">Membrane</keyword>
<dbReference type="OrthoDB" id="7869926at2759"/>
<name>A0A6P4E722_DRORH</name>
<dbReference type="GeneID" id="108040758"/>
<feature type="transmembrane region" description="Helical" evidence="1">
    <location>
        <begin position="77"/>
        <end position="94"/>
    </location>
</feature>
<dbReference type="RefSeq" id="XP_016973835.1">
    <property type="nucleotide sequence ID" value="XM_017118346.1"/>
</dbReference>
<dbReference type="OMA" id="FQARFIC"/>
<keyword evidence="1" id="KW-1133">Transmembrane helix</keyword>
<feature type="transmembrane region" description="Helical" evidence="1">
    <location>
        <begin position="127"/>
        <end position="147"/>
    </location>
</feature>
<feature type="transmembrane region" description="Helical" evidence="1">
    <location>
        <begin position="189"/>
        <end position="208"/>
    </location>
</feature>
<feature type="transmembrane region" description="Helical" evidence="1">
    <location>
        <begin position="43"/>
        <end position="65"/>
    </location>
</feature>
<sequence length="254" mass="28658">MNNQNARWAPYGLQGGRVEGQPAEEPEIIVISGRDLRAFIFRVYVSSLLLCVVSSIPWIILSALVVDVYEDIPVPPFVWLLLAFIILTILSCVRQTPATTLFCWGMVVASLFFITLYGAYYMHLVNVWVLLVSMIASGALLFLLHLYGARSPEVLLPNLLCTCCVFLLATITMIVLIILFLVIRDLRYMLAFAIVFVILIVFMAPFQARYICGRLRQVPYGETASCANGIYLHFVFLIGSMLVFALYFDYVNNE</sequence>
<dbReference type="EnsemblMetazoa" id="XM_017118346.2">
    <property type="protein sequence ID" value="XP_016973835.1"/>
    <property type="gene ID" value="LOC108040758"/>
</dbReference>
<protein>
    <submittedName>
        <fullName evidence="4">Uncharacterized protein LOC108040758</fullName>
    </submittedName>
</protein>
<dbReference type="Proteomes" id="UP001652680">
    <property type="component" value="Unassembled WGS sequence"/>
</dbReference>
<feature type="transmembrane region" description="Helical" evidence="1">
    <location>
        <begin position="101"/>
        <end position="121"/>
    </location>
</feature>
<feature type="transmembrane region" description="Helical" evidence="1">
    <location>
        <begin position="229"/>
        <end position="248"/>
    </location>
</feature>
<dbReference type="AlphaFoldDB" id="A0A6P4E722"/>
<evidence type="ECO:0000313" key="2">
    <source>
        <dbReference type="EnsemblMetazoa" id="XP_016973835.1"/>
    </source>
</evidence>
<reference evidence="4" key="2">
    <citation type="submission" date="2025-04" db="UniProtKB">
        <authorList>
            <consortium name="RefSeq"/>
        </authorList>
    </citation>
    <scope>IDENTIFICATION</scope>
</reference>
<organism evidence="4">
    <name type="scientific">Drosophila rhopaloa</name>
    <name type="common">Fruit fly</name>
    <dbReference type="NCBI Taxonomy" id="1041015"/>
    <lineage>
        <taxon>Eukaryota</taxon>
        <taxon>Metazoa</taxon>
        <taxon>Ecdysozoa</taxon>
        <taxon>Arthropoda</taxon>
        <taxon>Hexapoda</taxon>
        <taxon>Insecta</taxon>
        <taxon>Pterygota</taxon>
        <taxon>Neoptera</taxon>
        <taxon>Endopterygota</taxon>
        <taxon>Diptera</taxon>
        <taxon>Brachycera</taxon>
        <taxon>Muscomorpha</taxon>
        <taxon>Ephydroidea</taxon>
        <taxon>Drosophilidae</taxon>
        <taxon>Drosophila</taxon>
        <taxon>Sophophora</taxon>
    </lineage>
</organism>
<evidence type="ECO:0000256" key="1">
    <source>
        <dbReference type="SAM" id="Phobius"/>
    </source>
</evidence>
<keyword evidence="1" id="KW-0812">Transmembrane</keyword>
<gene>
    <name evidence="4" type="primary">LOC108040758</name>
    <name evidence="2" type="synonym">108040758</name>
</gene>
<evidence type="ECO:0000313" key="4">
    <source>
        <dbReference type="RefSeq" id="XP_016973835.1"/>
    </source>
</evidence>
<reference evidence="2" key="3">
    <citation type="submission" date="2025-05" db="UniProtKB">
        <authorList>
            <consortium name="EnsemblMetazoa"/>
        </authorList>
    </citation>
    <scope>IDENTIFICATION</scope>
</reference>
<keyword evidence="3" id="KW-1185">Reference proteome</keyword>
<evidence type="ECO:0000313" key="3">
    <source>
        <dbReference type="Proteomes" id="UP001652680"/>
    </source>
</evidence>
<accession>A0A6P4E722</accession>